<feature type="domain" description="Amidohydrolase-related" evidence="1">
    <location>
        <begin position="48"/>
        <end position="353"/>
    </location>
</feature>
<reference evidence="3" key="1">
    <citation type="journal article" date="2019" name="Int. J. Syst. Evol. Microbiol.">
        <title>The Global Catalogue of Microorganisms (GCM) 10K type strain sequencing project: providing services to taxonomists for standard genome sequencing and annotation.</title>
        <authorList>
            <consortium name="The Broad Institute Genomics Platform"/>
            <consortium name="The Broad Institute Genome Sequencing Center for Infectious Disease"/>
            <person name="Wu L."/>
            <person name="Ma J."/>
        </authorList>
    </citation>
    <scope>NUCLEOTIDE SEQUENCE [LARGE SCALE GENOMIC DNA]</scope>
    <source>
        <strain evidence="3">JCM 18054</strain>
    </source>
</reference>
<dbReference type="InterPro" id="IPR011059">
    <property type="entry name" value="Metal-dep_hydrolase_composite"/>
</dbReference>
<evidence type="ECO:0000259" key="1">
    <source>
        <dbReference type="Pfam" id="PF01979"/>
    </source>
</evidence>
<dbReference type="Proteomes" id="UP001500192">
    <property type="component" value="Unassembled WGS sequence"/>
</dbReference>
<organism evidence="2 3">
    <name type="scientific">Amycolatopsis dongchuanensis</name>
    <dbReference type="NCBI Taxonomy" id="1070866"/>
    <lineage>
        <taxon>Bacteria</taxon>
        <taxon>Bacillati</taxon>
        <taxon>Actinomycetota</taxon>
        <taxon>Actinomycetes</taxon>
        <taxon>Pseudonocardiales</taxon>
        <taxon>Pseudonocardiaceae</taxon>
        <taxon>Amycolatopsis</taxon>
    </lineage>
</organism>
<dbReference type="InterPro" id="IPR032466">
    <property type="entry name" value="Metal_Hydrolase"/>
</dbReference>
<comment type="caution">
    <text evidence="2">The sequence shown here is derived from an EMBL/GenBank/DDBJ whole genome shotgun (WGS) entry which is preliminary data.</text>
</comment>
<dbReference type="PANTHER" id="PTHR43135">
    <property type="entry name" value="ALPHA-D-RIBOSE 1-METHYLPHOSPHONATE 5-TRIPHOSPHATE DIPHOSPHATASE"/>
    <property type="match status" value="1"/>
</dbReference>
<evidence type="ECO:0000313" key="3">
    <source>
        <dbReference type="Proteomes" id="UP001500192"/>
    </source>
</evidence>
<dbReference type="PANTHER" id="PTHR43135:SF3">
    <property type="entry name" value="ALPHA-D-RIBOSE 1-METHYLPHOSPHONATE 5-TRIPHOSPHATE DIPHOSPHATASE"/>
    <property type="match status" value="1"/>
</dbReference>
<dbReference type="EMBL" id="BAABIB010000169">
    <property type="protein sequence ID" value="GAA4670109.1"/>
    <property type="molecule type" value="Genomic_DNA"/>
</dbReference>
<proteinExistence type="predicted"/>
<keyword evidence="3" id="KW-1185">Reference proteome</keyword>
<sequence length="362" mass="37320">MAAKTVLRNVRVFDGNALTEPRTVVIDGTVIGEDPGGGREIDADGAALLPGLIDTHVHLQVPENLATLASWGVTTGLDMACWPVERVAALREVTGAADFRTAGLPAIGPGGNHAKMLGMPEEAVVLTADDARRHVEARVAEGVDYIKGVAEAPGEGGLTAEALGALVEAAREHGLKTVVHAVAPGAYSMAVASGADFVTHVPLTGPIRAEDIAAMKAARQVAIPTLTMMEGILTTGRLAGRFPVDGLVRTLADLHAAGVEILAGTDANDQPGAPSPVRHGESLHHEFQLMARAGLTTAEILRSATTDAARAFGLTDRGAVEPGLRADLVLLDGDPVEDISATRAIRSVWCAGTEITPAGKDS</sequence>
<dbReference type="InterPro" id="IPR006680">
    <property type="entry name" value="Amidohydro-rel"/>
</dbReference>
<dbReference type="InterPro" id="IPR051781">
    <property type="entry name" value="Metallo-dep_Hydrolase"/>
</dbReference>
<accession>A0ABP8VRP5</accession>
<dbReference type="Gene3D" id="3.40.50.10910">
    <property type="entry name" value="Amidohydrolase"/>
    <property type="match status" value="1"/>
</dbReference>
<name>A0ABP8VRP5_9PSEU</name>
<dbReference type="Gene3D" id="2.30.40.10">
    <property type="entry name" value="Urease, subunit C, domain 1"/>
    <property type="match status" value="1"/>
</dbReference>
<dbReference type="Gene3D" id="3.30.110.90">
    <property type="entry name" value="Amidohydrolase"/>
    <property type="match status" value="1"/>
</dbReference>
<dbReference type="SUPFAM" id="SSF51556">
    <property type="entry name" value="Metallo-dependent hydrolases"/>
    <property type="match status" value="1"/>
</dbReference>
<dbReference type="SUPFAM" id="SSF51338">
    <property type="entry name" value="Composite domain of metallo-dependent hydrolases"/>
    <property type="match status" value="1"/>
</dbReference>
<dbReference type="RefSeq" id="WP_346056687.1">
    <property type="nucleotide sequence ID" value="NZ_BAABIB010000169.1"/>
</dbReference>
<dbReference type="Pfam" id="PF01979">
    <property type="entry name" value="Amidohydro_1"/>
    <property type="match status" value="1"/>
</dbReference>
<gene>
    <name evidence="2" type="ORF">GCM10023214_75840</name>
</gene>
<dbReference type="Gene3D" id="1.20.58.520">
    <property type="entry name" value="Amidohydrolase"/>
    <property type="match status" value="1"/>
</dbReference>
<evidence type="ECO:0000313" key="2">
    <source>
        <dbReference type="EMBL" id="GAA4670109.1"/>
    </source>
</evidence>
<protein>
    <submittedName>
        <fullName evidence="2">Amidohydrolase family protein</fullName>
    </submittedName>
</protein>